<dbReference type="GO" id="GO:0005524">
    <property type="term" value="F:ATP binding"/>
    <property type="evidence" value="ECO:0007669"/>
    <property type="project" value="UniProtKB-UniRule"/>
</dbReference>
<dbReference type="FunFam" id="3.30.200.20:FF:000314">
    <property type="entry name" value="Serine/threonine protein kinase"/>
    <property type="match status" value="1"/>
</dbReference>
<dbReference type="InterPro" id="IPR011009">
    <property type="entry name" value="Kinase-like_dom_sf"/>
</dbReference>
<feature type="compositionally biased region" description="Low complexity" evidence="4">
    <location>
        <begin position="649"/>
        <end position="666"/>
    </location>
</feature>
<dbReference type="Gene3D" id="1.10.510.10">
    <property type="entry name" value="Transferase(Phosphotransferase) domain 1"/>
    <property type="match status" value="1"/>
</dbReference>
<feature type="compositionally biased region" description="Acidic residues" evidence="4">
    <location>
        <begin position="614"/>
        <end position="628"/>
    </location>
</feature>
<protein>
    <recommendedName>
        <fullName evidence="5">Protein kinase domain-containing protein</fullName>
    </recommendedName>
</protein>
<dbReference type="PROSITE" id="PS00107">
    <property type="entry name" value="PROTEIN_KINASE_ATP"/>
    <property type="match status" value="1"/>
</dbReference>
<feature type="domain" description="Protein kinase" evidence="5">
    <location>
        <begin position="986"/>
        <end position="1326"/>
    </location>
</feature>
<dbReference type="GO" id="GO:0045719">
    <property type="term" value="P:negative regulation of glycogen biosynthetic process"/>
    <property type="evidence" value="ECO:0007669"/>
    <property type="project" value="TreeGrafter"/>
</dbReference>
<dbReference type="Pfam" id="PF23948">
    <property type="entry name" value="ARM_5"/>
    <property type="match status" value="1"/>
</dbReference>
<dbReference type="Gene3D" id="3.30.200.20">
    <property type="entry name" value="Phosphorylase Kinase, domain 1"/>
    <property type="match status" value="1"/>
</dbReference>
<evidence type="ECO:0000256" key="2">
    <source>
        <dbReference type="ARBA" id="ARBA00022840"/>
    </source>
</evidence>
<accession>A0A9P6K2K3</accession>
<evidence type="ECO:0000313" key="6">
    <source>
        <dbReference type="EMBL" id="KAF9542839.1"/>
    </source>
</evidence>
<dbReference type="GO" id="GO:0005829">
    <property type="term" value="C:cytosol"/>
    <property type="evidence" value="ECO:0007669"/>
    <property type="project" value="TreeGrafter"/>
</dbReference>
<dbReference type="PROSITE" id="PS50011">
    <property type="entry name" value="PROTEIN_KINASE_DOM"/>
    <property type="match status" value="1"/>
</dbReference>
<reference evidence="6" key="1">
    <citation type="journal article" date="2020" name="Fungal Divers.">
        <title>Resolving the Mortierellaceae phylogeny through synthesis of multi-gene phylogenetics and phylogenomics.</title>
        <authorList>
            <person name="Vandepol N."/>
            <person name="Liber J."/>
            <person name="Desiro A."/>
            <person name="Na H."/>
            <person name="Kennedy M."/>
            <person name="Barry K."/>
            <person name="Grigoriev I.V."/>
            <person name="Miller A.N."/>
            <person name="O'Donnell K."/>
            <person name="Stajich J.E."/>
            <person name="Bonito G."/>
        </authorList>
    </citation>
    <scope>NUCLEOTIDE SEQUENCE</scope>
    <source>
        <strain evidence="6">NRRL 2591</strain>
    </source>
</reference>
<evidence type="ECO:0000313" key="7">
    <source>
        <dbReference type="Proteomes" id="UP000723463"/>
    </source>
</evidence>
<evidence type="ECO:0000259" key="5">
    <source>
        <dbReference type="PROSITE" id="PS50011"/>
    </source>
</evidence>
<feature type="compositionally biased region" description="Low complexity" evidence="4">
    <location>
        <begin position="705"/>
        <end position="726"/>
    </location>
</feature>
<dbReference type="GO" id="GO:0005634">
    <property type="term" value="C:nucleus"/>
    <property type="evidence" value="ECO:0007669"/>
    <property type="project" value="TreeGrafter"/>
</dbReference>
<dbReference type="PANTHER" id="PTHR24346:SF72">
    <property type="entry name" value="CAMK PROTEIN KINASE"/>
    <property type="match status" value="1"/>
</dbReference>
<gene>
    <name evidence="6" type="ORF">EC957_001492</name>
</gene>
<dbReference type="Pfam" id="PF00069">
    <property type="entry name" value="Pkinase"/>
    <property type="match status" value="2"/>
</dbReference>
<comment type="caution">
    <text evidence="6">The sequence shown here is derived from an EMBL/GenBank/DDBJ whole genome shotgun (WGS) entry which is preliminary data.</text>
</comment>
<dbReference type="Gene3D" id="3.40.50.300">
    <property type="entry name" value="P-loop containing nucleotide triphosphate hydrolases"/>
    <property type="match status" value="1"/>
</dbReference>
<feature type="region of interest" description="Disordered" evidence="4">
    <location>
        <begin position="614"/>
        <end position="774"/>
    </location>
</feature>
<evidence type="ECO:0000256" key="3">
    <source>
        <dbReference type="PROSITE-ProRule" id="PRU10141"/>
    </source>
</evidence>
<dbReference type="GO" id="GO:0035556">
    <property type="term" value="P:intracellular signal transduction"/>
    <property type="evidence" value="ECO:0007669"/>
    <property type="project" value="TreeGrafter"/>
</dbReference>
<keyword evidence="7" id="KW-1185">Reference proteome</keyword>
<dbReference type="GO" id="GO:0004674">
    <property type="term" value="F:protein serine/threonine kinase activity"/>
    <property type="evidence" value="ECO:0007669"/>
    <property type="project" value="TreeGrafter"/>
</dbReference>
<organism evidence="6 7">
    <name type="scientific">Mortierella hygrophila</name>
    <dbReference type="NCBI Taxonomy" id="979708"/>
    <lineage>
        <taxon>Eukaryota</taxon>
        <taxon>Fungi</taxon>
        <taxon>Fungi incertae sedis</taxon>
        <taxon>Mucoromycota</taxon>
        <taxon>Mortierellomycotina</taxon>
        <taxon>Mortierellomycetes</taxon>
        <taxon>Mortierellales</taxon>
        <taxon>Mortierellaceae</taxon>
        <taxon>Mortierella</taxon>
    </lineage>
</organism>
<dbReference type="InterPro" id="IPR017441">
    <property type="entry name" value="Protein_kinase_ATP_BS"/>
</dbReference>
<name>A0A9P6K2K3_9FUNG</name>
<keyword evidence="1 3" id="KW-0547">Nucleotide-binding</keyword>
<dbReference type="SMART" id="SM00220">
    <property type="entry name" value="S_TKc"/>
    <property type="match status" value="1"/>
</dbReference>
<dbReference type="InterPro" id="IPR027417">
    <property type="entry name" value="P-loop_NTPase"/>
</dbReference>
<dbReference type="InterPro" id="IPR056251">
    <property type="entry name" value="Arm_rpt_dom"/>
</dbReference>
<proteinExistence type="predicted"/>
<dbReference type="InterPro" id="IPR008271">
    <property type="entry name" value="Ser/Thr_kinase_AS"/>
</dbReference>
<dbReference type="Proteomes" id="UP000723463">
    <property type="component" value="Unassembled WGS sequence"/>
</dbReference>
<dbReference type="InterPro" id="IPR000719">
    <property type="entry name" value="Prot_kinase_dom"/>
</dbReference>
<dbReference type="PANTHER" id="PTHR24346">
    <property type="entry name" value="MAP/MICROTUBULE AFFINITY-REGULATING KINASE"/>
    <property type="match status" value="1"/>
</dbReference>
<feature type="compositionally biased region" description="Gly residues" evidence="4">
    <location>
        <begin position="667"/>
        <end position="676"/>
    </location>
</feature>
<sequence>MVSVFVDARSQCPDLTAERVLLGPVLNRDDYHTLLSHFIKTLNHACWQNIEYLRGMIRLIQSASPGVLADGHVDKILTAIRVHLGITTKDYHHWVFGATKVLGVMASGRVKDLDRQRDYRPLLDVLHATSCKDRSLEIQVECARQACLYLSADETPLRNIQCSAHLATTEVPIIDEVSTLDAQTVIAAVEHLRHASSASAIDVDVVTTEVDRARAVVIAGSDPKVVKEAGHIRQKETWYPALQAAETFVQHGRLAEFSQLVCDTSCRYDLNFQLGACQIIGEIAIDPLWTVASRWGAIDCLLGLYHLHEADIDFDTGHNIRPSIVAILRHISNMKQSDIKKYASTLLSDLPERDSCNLQVFHPWITRLPLPPSYRLLRRAQAVPQEETQLKYLRHMRLQECLQPIYVNLQATTSCEASRDTPCSLITTMQGFLKSDRLVYLLLGESGSGKTSSCRRLERELWDDYNDGGMIPIYIDLSYIDTPEHNLIETQLHTHGFSDDEIQQLLQHRQFVIIRDGYDVDFALMDPATISTNRRTFTRFATAMRKHQKNRLVVKYTEREDKNSWKAKFLGRAIEATLLREASPLTKTRNQHRFLYDSLFVFFRFLAAYDPFEDDDSSNNSDDDDSFDGQDGFHDDGDLTEGNTGSNGGSDDSAGDNNRSTGDSGRSSGGSDGPAGGNDSPTGGNDGSTGGNDGPTGGNDGSTGGNDSSTGGSDGPTDGSDDPTGGRVDFGESRGGTRNGSSSGGGKGASEEDKGGSRRSKDVSRSKKKSRSNKPRLSTLFSDVNYLDDLEVLELLVERAQADSRMRRCLFTVIEQSKLSTAPSLAAANSITILFKAGERFLNIDLSDVRIPSNYILREALEFIETDLVTMLCRLVIPALKHSTTTIMTPLADVNLDPATHGSITPPPTLVILEPQQQIGSEDTSKAIALADVNFDLTTHGPIAPPPQLVILESQRQIGSEDTSKMTVSVRHLQHHALVPEFVSEYTLGDELGSGGFSFVVSATRNSDQKKVAVKFIFREKVPVHGWAKDPELGVIPMEIYVLRNVAHVNIIGFMNVYQDHKYFYLVMEMQGTHWSAINPLLNNIQGSMMGTMAQATMDQRNAAVAVADAYAARSTSTIGSGSYQDISISSSSSSLYQVTDSSDKAHQPASSALLACASCDLLECVEHHSKFTETQARVIFKKIVECVHYLNSRGICHRDIKDENFVIDNDFRVKLIDFGSAVIIPKPQSNLFDRFYGTINYASPEILKGEKYRAESAEIWSLGVLFYIILYGEVPFNDPVQAISGPYTSPRVMSSRECLHLLHWMLAKDPERRATIEDVANHPWIVGVSRPNVS</sequence>
<feature type="compositionally biased region" description="Gly residues" evidence="4">
    <location>
        <begin position="733"/>
        <end position="748"/>
    </location>
</feature>
<dbReference type="PROSITE" id="PS00108">
    <property type="entry name" value="PROTEIN_KINASE_ST"/>
    <property type="match status" value="1"/>
</dbReference>
<keyword evidence="2 3" id="KW-0067">ATP-binding</keyword>
<evidence type="ECO:0000256" key="4">
    <source>
        <dbReference type="SAM" id="MobiDB-lite"/>
    </source>
</evidence>
<feature type="compositionally biased region" description="Gly residues" evidence="4">
    <location>
        <begin position="684"/>
        <end position="704"/>
    </location>
</feature>
<feature type="compositionally biased region" description="Basic and acidic residues" evidence="4">
    <location>
        <begin position="749"/>
        <end position="765"/>
    </location>
</feature>
<dbReference type="FunFam" id="1.10.510.10:FF:000571">
    <property type="entry name" value="Maternal embryonic leucine zipper kinase"/>
    <property type="match status" value="1"/>
</dbReference>
<dbReference type="SUPFAM" id="SSF56112">
    <property type="entry name" value="Protein kinase-like (PK-like)"/>
    <property type="match status" value="1"/>
</dbReference>
<dbReference type="EMBL" id="JAAAXW010000128">
    <property type="protein sequence ID" value="KAF9542839.1"/>
    <property type="molecule type" value="Genomic_DNA"/>
</dbReference>
<dbReference type="SUPFAM" id="SSF52540">
    <property type="entry name" value="P-loop containing nucleoside triphosphate hydrolases"/>
    <property type="match status" value="1"/>
</dbReference>
<feature type="binding site" evidence="3">
    <location>
        <position position="1015"/>
    </location>
    <ligand>
        <name>ATP</name>
        <dbReference type="ChEBI" id="CHEBI:30616"/>
    </ligand>
</feature>
<evidence type="ECO:0000256" key="1">
    <source>
        <dbReference type="ARBA" id="ARBA00022741"/>
    </source>
</evidence>